<comment type="caution">
    <text evidence="1">The sequence shown here is derived from an EMBL/GenBank/DDBJ whole genome shotgun (WGS) entry which is preliminary data.</text>
</comment>
<keyword evidence="2" id="KW-1185">Reference proteome</keyword>
<evidence type="ECO:0000313" key="2">
    <source>
        <dbReference type="Proteomes" id="UP001056120"/>
    </source>
</evidence>
<dbReference type="EMBL" id="CM042036">
    <property type="protein sequence ID" value="KAI3744730.1"/>
    <property type="molecule type" value="Genomic_DNA"/>
</dbReference>
<accession>A0ACB9DE75</accession>
<organism evidence="1 2">
    <name type="scientific">Smallanthus sonchifolius</name>
    <dbReference type="NCBI Taxonomy" id="185202"/>
    <lineage>
        <taxon>Eukaryota</taxon>
        <taxon>Viridiplantae</taxon>
        <taxon>Streptophyta</taxon>
        <taxon>Embryophyta</taxon>
        <taxon>Tracheophyta</taxon>
        <taxon>Spermatophyta</taxon>
        <taxon>Magnoliopsida</taxon>
        <taxon>eudicotyledons</taxon>
        <taxon>Gunneridae</taxon>
        <taxon>Pentapetalae</taxon>
        <taxon>asterids</taxon>
        <taxon>campanulids</taxon>
        <taxon>Asterales</taxon>
        <taxon>Asteraceae</taxon>
        <taxon>Asteroideae</taxon>
        <taxon>Heliantheae alliance</taxon>
        <taxon>Millerieae</taxon>
        <taxon>Smallanthus</taxon>
    </lineage>
</organism>
<dbReference type="Proteomes" id="UP001056120">
    <property type="component" value="Linkage Group LG19"/>
</dbReference>
<reference evidence="1 2" key="2">
    <citation type="journal article" date="2022" name="Mol. Ecol. Resour.">
        <title>The genomes of chicory, endive, great burdock and yacon provide insights into Asteraceae paleo-polyploidization history and plant inulin production.</title>
        <authorList>
            <person name="Fan W."/>
            <person name="Wang S."/>
            <person name="Wang H."/>
            <person name="Wang A."/>
            <person name="Jiang F."/>
            <person name="Liu H."/>
            <person name="Zhao H."/>
            <person name="Xu D."/>
            <person name="Zhang Y."/>
        </authorList>
    </citation>
    <scope>NUCLEOTIDE SEQUENCE [LARGE SCALE GENOMIC DNA]</scope>
    <source>
        <strain evidence="2">cv. Yunnan</strain>
        <tissue evidence="1">Leaves</tissue>
    </source>
</reference>
<evidence type="ECO:0000313" key="1">
    <source>
        <dbReference type="EMBL" id="KAI3744730.1"/>
    </source>
</evidence>
<sequence>MAKEVFEKPSVSTSYGLMMNDEKLKAPESENIRFSLPITVDDKRIKIDEIVVNKKEMLLEVLMADNHGIPTKV</sequence>
<gene>
    <name evidence="1" type="ORF">L1987_57821</name>
</gene>
<proteinExistence type="predicted"/>
<reference evidence="2" key="1">
    <citation type="journal article" date="2022" name="Mol. Ecol. Resour.">
        <title>The genomes of chicory, endive, great burdock and yacon provide insights into Asteraceae palaeo-polyploidization history and plant inulin production.</title>
        <authorList>
            <person name="Fan W."/>
            <person name="Wang S."/>
            <person name="Wang H."/>
            <person name="Wang A."/>
            <person name="Jiang F."/>
            <person name="Liu H."/>
            <person name="Zhao H."/>
            <person name="Xu D."/>
            <person name="Zhang Y."/>
        </authorList>
    </citation>
    <scope>NUCLEOTIDE SEQUENCE [LARGE SCALE GENOMIC DNA]</scope>
    <source>
        <strain evidence="2">cv. Yunnan</strain>
    </source>
</reference>
<protein>
    <submittedName>
        <fullName evidence="1">Uncharacterized protein</fullName>
    </submittedName>
</protein>
<name>A0ACB9DE75_9ASTR</name>